<name>A0A1I7CR25_9BACT</name>
<dbReference type="Proteomes" id="UP000199673">
    <property type="component" value="Unassembled WGS sequence"/>
</dbReference>
<keyword evidence="2" id="KW-1185">Reference proteome</keyword>
<dbReference type="EMBL" id="FPBF01000005">
    <property type="protein sequence ID" value="SFU01769.1"/>
    <property type="molecule type" value="Genomic_DNA"/>
</dbReference>
<sequence length="118" mass="14568">MTELSENIYYADQNILNRIELDFELIDRKDWYRLYYCKNDNSYWRLDEWDKYQEQLLVRLPSPENWTTYDDIELRIDLLKRHHGTTANKCIWKDCDRMALKDMAICEFHAYTEMGVRK</sequence>
<evidence type="ECO:0000313" key="1">
    <source>
        <dbReference type="EMBL" id="SFU01769.1"/>
    </source>
</evidence>
<accession>A0A1I7CR25</accession>
<organism evidence="1 2">
    <name type="scientific">Algoriphagus locisalis</name>
    <dbReference type="NCBI Taxonomy" id="305507"/>
    <lineage>
        <taxon>Bacteria</taxon>
        <taxon>Pseudomonadati</taxon>
        <taxon>Bacteroidota</taxon>
        <taxon>Cytophagia</taxon>
        <taxon>Cytophagales</taxon>
        <taxon>Cyclobacteriaceae</taxon>
        <taxon>Algoriphagus</taxon>
    </lineage>
</organism>
<reference evidence="2" key="1">
    <citation type="submission" date="2016-10" db="EMBL/GenBank/DDBJ databases">
        <authorList>
            <person name="Varghese N."/>
            <person name="Submissions S."/>
        </authorList>
    </citation>
    <scope>NUCLEOTIDE SEQUENCE [LARGE SCALE GENOMIC DNA]</scope>
    <source>
        <strain evidence="2">DSM 23445</strain>
    </source>
</reference>
<gene>
    <name evidence="1" type="ORF">SAMN04489724_3329</name>
</gene>
<dbReference type="RefSeq" id="WP_091695553.1">
    <property type="nucleotide sequence ID" value="NZ_FPBF01000005.1"/>
</dbReference>
<proteinExistence type="predicted"/>
<dbReference type="OrthoDB" id="825738at2"/>
<evidence type="ECO:0000313" key="2">
    <source>
        <dbReference type="Proteomes" id="UP000199673"/>
    </source>
</evidence>
<dbReference type="AlphaFoldDB" id="A0A1I7CR25"/>
<protein>
    <submittedName>
        <fullName evidence="1">Uncharacterized protein</fullName>
    </submittedName>
</protein>